<dbReference type="EMBL" id="CP050066">
    <property type="protein sequence ID" value="WWE92045.1"/>
    <property type="molecule type" value="Genomic_DNA"/>
</dbReference>
<feature type="region of interest" description="Disordered" evidence="1">
    <location>
        <begin position="87"/>
        <end position="117"/>
    </location>
</feature>
<gene>
    <name evidence="3" type="ORF">HAV00_16995</name>
</gene>
<dbReference type="RefSeq" id="WP_334265860.1">
    <property type="nucleotide sequence ID" value="NZ_CP050066.2"/>
</dbReference>
<accession>A0AAJ6N4H7</accession>
<evidence type="ECO:0000313" key="4">
    <source>
        <dbReference type="Proteomes" id="UP000500895"/>
    </source>
</evidence>
<name>A0AAJ6N4H7_9BRAD</name>
<protein>
    <submittedName>
        <fullName evidence="3">BON domain-containing protein</fullName>
    </submittedName>
</protein>
<feature type="domain" description="BON" evidence="2">
    <location>
        <begin position="18"/>
        <end position="88"/>
    </location>
</feature>
<dbReference type="Gene3D" id="3.30.1340.30">
    <property type="match status" value="1"/>
</dbReference>
<evidence type="ECO:0000259" key="2">
    <source>
        <dbReference type="PROSITE" id="PS50914"/>
    </source>
</evidence>
<dbReference type="Pfam" id="PF04972">
    <property type="entry name" value="BON"/>
    <property type="match status" value="1"/>
</dbReference>
<dbReference type="Proteomes" id="UP000500895">
    <property type="component" value="Chromosome"/>
</dbReference>
<sequence length="117" mass="12685">MAAKRSSTAIMAPSPCVDPERFSVAMLPEILPVRVLRPQPIGLNVSVKDCAVTLRGVVRGENAHRAVVVTCENVPGVRRVDDRLCVQSTRPDPEDDYGGGDFVSLQMEPSTLDDEPL</sequence>
<reference evidence="3 4" key="1">
    <citation type="journal article" date="2020" name="Int. J. Syst. Evol. Microbiol.">
        <title>Description and complete genome sequences of Bradyrhizobium symbiodeficiens sp. nov., a non-symbiotic bacterium associated with legumes native to Canada.</title>
        <authorList>
            <person name="Bromfield E.S.P."/>
            <person name="Cloutier S."/>
            <person name="Nguyen H.D.T."/>
        </authorList>
    </citation>
    <scope>NUCLEOTIDE SEQUENCE [LARGE SCALE GENOMIC DNA]</scope>
    <source>
        <strain evidence="3 4">101S1MB</strain>
    </source>
</reference>
<evidence type="ECO:0000256" key="1">
    <source>
        <dbReference type="SAM" id="MobiDB-lite"/>
    </source>
</evidence>
<organism evidence="3 4">
    <name type="scientific">Bradyrhizobium symbiodeficiens</name>
    <dbReference type="NCBI Taxonomy" id="1404367"/>
    <lineage>
        <taxon>Bacteria</taxon>
        <taxon>Pseudomonadati</taxon>
        <taxon>Pseudomonadota</taxon>
        <taxon>Alphaproteobacteria</taxon>
        <taxon>Hyphomicrobiales</taxon>
        <taxon>Nitrobacteraceae</taxon>
        <taxon>Bradyrhizobium</taxon>
    </lineage>
</organism>
<proteinExistence type="predicted"/>
<dbReference type="InterPro" id="IPR007055">
    <property type="entry name" value="BON_dom"/>
</dbReference>
<dbReference type="AlphaFoldDB" id="A0AAJ6N4H7"/>
<evidence type="ECO:0000313" key="3">
    <source>
        <dbReference type="EMBL" id="WWE92045.1"/>
    </source>
</evidence>
<dbReference type="PROSITE" id="PS50914">
    <property type="entry name" value="BON"/>
    <property type="match status" value="1"/>
</dbReference>